<comment type="function">
    <text evidence="9">Catalyzes the transfer of a farnesyl moiety from farnesyl diphosphate to a cysteine at the fourth position from the C-terminus of several proteins. The beta subunit is responsible for peptide-binding.</text>
</comment>
<feature type="domain" description="Prenyltransferase alpha-alpha toroid" evidence="10">
    <location>
        <begin position="69"/>
        <end position="401"/>
    </location>
</feature>
<dbReference type="EMBL" id="HG316455">
    <property type="protein sequence ID" value="CDF88489.1"/>
    <property type="molecule type" value="Genomic_DNA"/>
</dbReference>
<evidence type="ECO:0000313" key="12">
    <source>
        <dbReference type="Proteomes" id="UP000019375"/>
    </source>
</evidence>
<dbReference type="InterPro" id="IPR026872">
    <property type="entry name" value="FTB"/>
</dbReference>
<sequence length="416" mass="46317">MARKIKDLKDTNLLGRKRLPIERVVSSEDGAYEEVVPMVKEIETETTEAREELLQKCQAIFTRTDFPVLNRDFHKKFLESPLSHKLPPGMVSLDASGPWMIYWVANGLKVLDESCLARETQRRIYQKLFGISTVGGPFGGGLGQLPHLASTYAAINALAICENVDNCWDSINKDSIYNWLLTLKRKDGGFQTCYKVGEYDTRGVYCAISVASMLGLLTEDLCKNVVQFLVDCQNYEGGFGAVSHEDEAHGGYTFCAVASLAILGALDKVNLDKLADWCSQRQFNGEKGLSGRSNKLVDVCYSFWVGGVASILEAYGYGPCIEKDALRDYILCCCQMTNRPGIRDKPGTNPDFYHTNYGLLGLAITENTFRLDKTVPHAFKITSTIIDQDRASGLTAINPVYGLPNKDLELFYKHFT</sequence>
<keyword evidence="5 9" id="KW-0808">Transferase</keyword>
<evidence type="ECO:0000256" key="1">
    <source>
        <dbReference type="ARBA" id="ARBA00010497"/>
    </source>
</evidence>
<accession>A0A8J2T591</accession>
<comment type="catalytic activity">
    <reaction evidence="9">
        <text>L-cysteinyl-[protein] + (2E,6E)-farnesyl diphosphate = S-(2E,6E)-farnesyl-L-cysteinyl-[protein] + diphosphate</text>
        <dbReference type="Rhea" id="RHEA:13345"/>
        <dbReference type="Rhea" id="RHEA-COMP:10131"/>
        <dbReference type="Rhea" id="RHEA-COMP:11535"/>
        <dbReference type="ChEBI" id="CHEBI:29950"/>
        <dbReference type="ChEBI" id="CHEBI:33019"/>
        <dbReference type="ChEBI" id="CHEBI:86019"/>
        <dbReference type="ChEBI" id="CHEBI:175763"/>
    </reaction>
</comment>
<evidence type="ECO:0000256" key="2">
    <source>
        <dbReference type="ARBA" id="ARBA00012702"/>
    </source>
</evidence>
<dbReference type="EC" id="2.5.1.58" evidence="2 9"/>
<comment type="subunit">
    <text evidence="9">Heterodimer of an alpha and a beta subunit.</text>
</comment>
<dbReference type="AlphaFoldDB" id="A0A8J2T591"/>
<evidence type="ECO:0000256" key="9">
    <source>
        <dbReference type="RuleBase" id="RU365056"/>
    </source>
</evidence>
<keyword evidence="7" id="KW-0677">Repeat</keyword>
<proteinExistence type="inferred from homology"/>
<comment type="cofactor">
    <cofactor evidence="9">
        <name>Zn(2+)</name>
        <dbReference type="ChEBI" id="CHEBI:29105"/>
    </cofactor>
    <text evidence="9">Binds 1 zinc ion per subunit.</text>
</comment>
<dbReference type="PANTHER" id="PTHR11774">
    <property type="entry name" value="GERANYLGERANYL TRANSFERASE TYPE BETA SUBUNIT"/>
    <property type="match status" value="1"/>
</dbReference>
<reference evidence="12" key="1">
    <citation type="journal article" date="2013" name="Genome Announc.">
        <title>Genome sequence of the food spoilage yeast Zygosaccharomyces bailii CLIB 213(T).</title>
        <authorList>
            <person name="Galeote V."/>
            <person name="Bigey F."/>
            <person name="Devillers H."/>
            <person name="Neuveglise C."/>
            <person name="Dequin S."/>
        </authorList>
    </citation>
    <scope>NUCLEOTIDE SEQUENCE [LARGE SCALE GENOMIC DNA]</scope>
    <source>
        <strain evidence="12">CLIB 213 / ATCC 58445 / CBS 680 / CCRC 21525 / NBRC 1098 / NCYC 1416 / NRRL Y-2227</strain>
    </source>
</reference>
<dbReference type="GO" id="GO:0004660">
    <property type="term" value="F:protein farnesyltransferase activity"/>
    <property type="evidence" value="ECO:0007669"/>
    <property type="project" value="UniProtKB-UniRule"/>
</dbReference>
<dbReference type="Gene3D" id="1.50.10.20">
    <property type="match status" value="1"/>
</dbReference>
<dbReference type="GO" id="GO:0097354">
    <property type="term" value="P:prenylation"/>
    <property type="evidence" value="ECO:0007669"/>
    <property type="project" value="UniProtKB-UniRule"/>
</dbReference>
<keyword evidence="6 9" id="KW-0479">Metal-binding</keyword>
<dbReference type="GO" id="GO:0005965">
    <property type="term" value="C:protein farnesyltransferase complex"/>
    <property type="evidence" value="ECO:0007669"/>
    <property type="project" value="UniProtKB-UniRule"/>
</dbReference>
<keyword evidence="8 9" id="KW-0862">Zinc</keyword>
<dbReference type="InterPro" id="IPR001330">
    <property type="entry name" value="Prenyltrans"/>
</dbReference>
<gene>
    <name evidence="11" type="ORF">BN860_11452g</name>
</gene>
<comment type="similarity">
    <text evidence="1 9">Belongs to the protein prenyltransferase subunit beta family.</text>
</comment>
<dbReference type="OrthoDB" id="10261146at2759"/>
<dbReference type="InterPro" id="IPR008930">
    <property type="entry name" value="Terpenoid_cyclase/PrenylTrfase"/>
</dbReference>
<dbReference type="SUPFAM" id="SSF48239">
    <property type="entry name" value="Terpenoid cyclases/Protein prenyltransferases"/>
    <property type="match status" value="1"/>
</dbReference>
<evidence type="ECO:0000256" key="6">
    <source>
        <dbReference type="ARBA" id="ARBA00022723"/>
    </source>
</evidence>
<organism evidence="11 12">
    <name type="scientific">Zygosaccharomyces bailii (strain CLIB 213 / ATCC 58445 / CBS 680 / BCRC 21525 / NBRC 1098 / NCYC 1416 / NRRL Y-2227)</name>
    <dbReference type="NCBI Taxonomy" id="1333698"/>
    <lineage>
        <taxon>Eukaryota</taxon>
        <taxon>Fungi</taxon>
        <taxon>Dikarya</taxon>
        <taxon>Ascomycota</taxon>
        <taxon>Saccharomycotina</taxon>
        <taxon>Saccharomycetes</taxon>
        <taxon>Saccharomycetales</taxon>
        <taxon>Saccharomycetaceae</taxon>
        <taxon>Zygosaccharomyces</taxon>
    </lineage>
</organism>
<dbReference type="Proteomes" id="UP000019375">
    <property type="component" value="Unassembled WGS sequence"/>
</dbReference>
<evidence type="ECO:0000256" key="3">
    <source>
        <dbReference type="ARBA" id="ARBA00015798"/>
    </source>
</evidence>
<name>A0A8J2T591_ZYGB2</name>
<evidence type="ECO:0000256" key="8">
    <source>
        <dbReference type="ARBA" id="ARBA00022833"/>
    </source>
</evidence>
<evidence type="ECO:0000256" key="7">
    <source>
        <dbReference type="ARBA" id="ARBA00022737"/>
    </source>
</evidence>
<keyword evidence="12" id="KW-1185">Reference proteome</keyword>
<protein>
    <recommendedName>
        <fullName evidence="3 9">Protein farnesyltransferase subunit beta</fullName>
        <shortName evidence="9">FTase-beta</shortName>
        <ecNumber evidence="2 9">2.5.1.58</ecNumber>
    </recommendedName>
</protein>
<evidence type="ECO:0000256" key="5">
    <source>
        <dbReference type="ARBA" id="ARBA00022679"/>
    </source>
</evidence>
<evidence type="ECO:0000313" key="11">
    <source>
        <dbReference type="EMBL" id="CDF88489.1"/>
    </source>
</evidence>
<dbReference type="GO" id="GO:0008270">
    <property type="term" value="F:zinc ion binding"/>
    <property type="evidence" value="ECO:0007669"/>
    <property type="project" value="UniProtKB-UniRule"/>
</dbReference>
<keyword evidence="4 9" id="KW-0637">Prenyltransferase</keyword>
<dbReference type="PANTHER" id="PTHR11774:SF6">
    <property type="entry name" value="PROTEIN FARNESYLTRANSFERASE SUBUNIT BETA"/>
    <property type="match status" value="1"/>
</dbReference>
<dbReference type="Pfam" id="PF00432">
    <property type="entry name" value="Prenyltrans"/>
    <property type="match status" value="1"/>
</dbReference>
<dbReference type="InterPro" id="IPR045089">
    <property type="entry name" value="PGGT1B-like"/>
</dbReference>
<evidence type="ECO:0000256" key="4">
    <source>
        <dbReference type="ARBA" id="ARBA00022602"/>
    </source>
</evidence>
<dbReference type="CDD" id="cd02893">
    <property type="entry name" value="FTase"/>
    <property type="match status" value="1"/>
</dbReference>
<evidence type="ECO:0000259" key="10">
    <source>
        <dbReference type="Pfam" id="PF00432"/>
    </source>
</evidence>